<sequence>MFSQDNYQLAWNPNKVQSLAHQAKLSLYLDEVQTSNGKPEPDMCIMLSDQTPLLFHSEVGLAHSGYLRKCHSMKTQVHDQNAVLYLEEFEDFEASAIRRIINFFYNGILLCSLAEVPELLALCKKLEVTSARIILEKLIIQKAANPNCLLDCWNISCHRDSDLSIRTRDYVLSYVTESLEEAVLDSRFSQLDQAAVEALLKRENLPVRSECDILRIALMYFIRRQGQTNTQSLLNVVRYNCGSDALIQMRQDILSVNDETLRNCFEQNCAYGLWQLEYQISNAKDWPKPEFLLPRGSPDAKCGWIIAQFSTLVRNNSTAFP</sequence>
<accession>A0A0N5CWE2</accession>
<dbReference type="Pfam" id="PF00651">
    <property type="entry name" value="BTB"/>
    <property type="match status" value="1"/>
</dbReference>
<organism evidence="5">
    <name type="scientific">Thelazia callipaeda</name>
    <name type="common">Oriental eyeworm</name>
    <name type="synonym">Parasitic nematode</name>
    <dbReference type="NCBI Taxonomy" id="103827"/>
    <lineage>
        <taxon>Eukaryota</taxon>
        <taxon>Metazoa</taxon>
        <taxon>Ecdysozoa</taxon>
        <taxon>Nematoda</taxon>
        <taxon>Chromadorea</taxon>
        <taxon>Rhabditida</taxon>
        <taxon>Spirurina</taxon>
        <taxon>Spiruromorpha</taxon>
        <taxon>Thelazioidea</taxon>
        <taxon>Thelaziidae</taxon>
        <taxon>Thelazia</taxon>
    </lineage>
</organism>
<dbReference type="OMA" id="MINFFYS"/>
<evidence type="ECO:0000259" key="2">
    <source>
        <dbReference type="Pfam" id="PF07707"/>
    </source>
</evidence>
<dbReference type="InterPro" id="IPR011333">
    <property type="entry name" value="SKP1/BTB/POZ_sf"/>
</dbReference>
<reference evidence="5" key="1">
    <citation type="submission" date="2017-02" db="UniProtKB">
        <authorList>
            <consortium name="WormBaseParasite"/>
        </authorList>
    </citation>
    <scope>IDENTIFICATION</scope>
</reference>
<feature type="domain" description="BTB" evidence="1">
    <location>
        <begin position="42"/>
        <end position="142"/>
    </location>
</feature>
<evidence type="ECO:0000313" key="3">
    <source>
        <dbReference type="EMBL" id="VDN01793.1"/>
    </source>
</evidence>
<evidence type="ECO:0000313" key="5">
    <source>
        <dbReference type="WBParaSite" id="TCLT_0000466101-mRNA-1"/>
    </source>
</evidence>
<name>A0A0N5CWE2_THECL</name>
<dbReference type="InterPro" id="IPR011705">
    <property type="entry name" value="BACK"/>
</dbReference>
<reference evidence="3 4" key="2">
    <citation type="submission" date="2018-11" db="EMBL/GenBank/DDBJ databases">
        <authorList>
            <consortium name="Pathogen Informatics"/>
        </authorList>
    </citation>
    <scope>NUCLEOTIDE SEQUENCE [LARGE SCALE GENOMIC DNA]</scope>
</reference>
<keyword evidence="4" id="KW-1185">Reference proteome</keyword>
<proteinExistence type="predicted"/>
<dbReference type="Pfam" id="PF07707">
    <property type="entry name" value="BACK"/>
    <property type="match status" value="1"/>
</dbReference>
<dbReference type="CDD" id="cd18186">
    <property type="entry name" value="BTB_POZ_ZBTB_KLHL-like"/>
    <property type="match status" value="1"/>
</dbReference>
<feature type="domain" description="BACK" evidence="2">
    <location>
        <begin position="168"/>
        <end position="241"/>
    </location>
</feature>
<dbReference type="STRING" id="103827.A0A0N5CWE2"/>
<dbReference type="Proteomes" id="UP000276776">
    <property type="component" value="Unassembled WGS sequence"/>
</dbReference>
<dbReference type="EMBL" id="UYYF01004297">
    <property type="protein sequence ID" value="VDN01793.1"/>
    <property type="molecule type" value="Genomic_DNA"/>
</dbReference>
<evidence type="ECO:0000259" key="1">
    <source>
        <dbReference type="Pfam" id="PF00651"/>
    </source>
</evidence>
<dbReference type="OrthoDB" id="5779000at2759"/>
<protein>
    <submittedName>
        <fullName evidence="5">BTB domain-containing protein</fullName>
    </submittedName>
</protein>
<dbReference type="AlphaFoldDB" id="A0A0N5CWE2"/>
<dbReference type="InterPro" id="IPR000210">
    <property type="entry name" value="BTB/POZ_dom"/>
</dbReference>
<evidence type="ECO:0000313" key="4">
    <source>
        <dbReference type="Proteomes" id="UP000276776"/>
    </source>
</evidence>
<dbReference type="SUPFAM" id="SSF54695">
    <property type="entry name" value="POZ domain"/>
    <property type="match status" value="1"/>
</dbReference>
<dbReference type="Gene3D" id="3.30.710.10">
    <property type="entry name" value="Potassium Channel Kv1.1, Chain A"/>
    <property type="match status" value="1"/>
</dbReference>
<dbReference type="WBParaSite" id="TCLT_0000466101-mRNA-1">
    <property type="protein sequence ID" value="TCLT_0000466101-mRNA-1"/>
    <property type="gene ID" value="TCLT_0000466101"/>
</dbReference>
<gene>
    <name evidence="3" type="ORF">TCLT_LOCUS4650</name>
</gene>